<reference evidence="2" key="2">
    <citation type="submission" date="2021-04" db="EMBL/GenBank/DDBJ databases">
        <authorList>
            <person name="Gilroy R."/>
        </authorList>
    </citation>
    <scope>NUCLEOTIDE SEQUENCE</scope>
    <source>
        <strain evidence="2">5933</strain>
    </source>
</reference>
<protein>
    <submittedName>
        <fullName evidence="2">ABC transporter substrate-binding protein</fullName>
    </submittedName>
</protein>
<feature type="chain" id="PRO_5039247519" evidence="1">
    <location>
        <begin position="20"/>
        <end position="441"/>
    </location>
</feature>
<dbReference type="PANTHER" id="PTHR43649">
    <property type="entry name" value="ARABINOSE-BINDING PROTEIN-RELATED"/>
    <property type="match status" value="1"/>
</dbReference>
<dbReference type="SUPFAM" id="SSF53850">
    <property type="entry name" value="Periplasmic binding protein-like II"/>
    <property type="match status" value="1"/>
</dbReference>
<evidence type="ECO:0000256" key="1">
    <source>
        <dbReference type="SAM" id="SignalP"/>
    </source>
</evidence>
<dbReference type="PANTHER" id="PTHR43649:SF11">
    <property type="entry name" value="ABC TRANSPORTER SUBSTRATE-BINDING PROTEIN YESO-RELATED"/>
    <property type="match status" value="1"/>
</dbReference>
<dbReference type="InterPro" id="IPR006059">
    <property type="entry name" value="SBP"/>
</dbReference>
<name>A0A9D2Q5B1_9FIRM</name>
<comment type="caution">
    <text evidence="2">The sequence shown here is derived from an EMBL/GenBank/DDBJ whole genome shotgun (WGS) entry which is preliminary data.</text>
</comment>
<dbReference type="InterPro" id="IPR050490">
    <property type="entry name" value="Bact_solute-bd_prot1"/>
</dbReference>
<dbReference type="PROSITE" id="PS51257">
    <property type="entry name" value="PROKAR_LIPOPROTEIN"/>
    <property type="match status" value="1"/>
</dbReference>
<keyword evidence="1" id="KW-0732">Signal</keyword>
<gene>
    <name evidence="2" type="ORF">H9698_10215</name>
</gene>
<dbReference type="Proteomes" id="UP000823918">
    <property type="component" value="Unassembled WGS sequence"/>
</dbReference>
<accession>A0A9D2Q5B1</accession>
<dbReference type="EMBL" id="DWWA01000052">
    <property type="protein sequence ID" value="HJC73147.1"/>
    <property type="molecule type" value="Genomic_DNA"/>
</dbReference>
<organism evidence="2 3">
    <name type="scientific">Candidatus Ruthenibacterium merdavium</name>
    <dbReference type="NCBI Taxonomy" id="2838752"/>
    <lineage>
        <taxon>Bacteria</taxon>
        <taxon>Bacillati</taxon>
        <taxon>Bacillota</taxon>
        <taxon>Clostridia</taxon>
        <taxon>Eubacteriales</taxon>
        <taxon>Oscillospiraceae</taxon>
        <taxon>Ruthenibacterium</taxon>
    </lineage>
</organism>
<sequence>MKKVLAMGVAACMAVSMLAGCGAASSTANSGAASGTASAAAGGEGQLSVSWWGGDTRHEATQAALDAYTAAHPETTFKTHYGAWTGWEDAMSTSFFAGTAEDICQVNWNWIFAYDNDGSTFLDLNTVSDYLDLTQFDSKVLESCTVDGKVLCVPTAVSGRLFFWNEKSFENAGIEVPKTYDDLIAAGTAFKENIGDDAYPLAMNELDRALFLVYVLQSKYGKPWIEDGVLNYTQEEVEYGLRLIKDLEEAHVIPTLATLAGDGAESLDKNPKMMDGRYGGIFEWDSAAEKVSCALDEGMTLSVGGYLTGFGDYNGAYTKISLGFAITQTCKNPEEAAKVINFLLNEEEGAALMGGERGVPLSQAGREAAEAAGTLNEIVAEANAVVVENAEFTLDYHFEDASLKNTDGIYYDVMGGLSYGDYDVATAAEILIDGTNEVLGA</sequence>
<dbReference type="Gene3D" id="3.40.190.10">
    <property type="entry name" value="Periplasmic binding protein-like II"/>
    <property type="match status" value="2"/>
</dbReference>
<proteinExistence type="predicted"/>
<dbReference type="Pfam" id="PF01547">
    <property type="entry name" value="SBP_bac_1"/>
    <property type="match status" value="1"/>
</dbReference>
<reference evidence="2" key="1">
    <citation type="journal article" date="2021" name="PeerJ">
        <title>Extensive microbial diversity within the chicken gut microbiome revealed by metagenomics and culture.</title>
        <authorList>
            <person name="Gilroy R."/>
            <person name="Ravi A."/>
            <person name="Getino M."/>
            <person name="Pursley I."/>
            <person name="Horton D.L."/>
            <person name="Alikhan N.F."/>
            <person name="Baker D."/>
            <person name="Gharbi K."/>
            <person name="Hall N."/>
            <person name="Watson M."/>
            <person name="Adriaenssens E.M."/>
            <person name="Foster-Nyarko E."/>
            <person name="Jarju S."/>
            <person name="Secka A."/>
            <person name="Antonio M."/>
            <person name="Oren A."/>
            <person name="Chaudhuri R.R."/>
            <person name="La Ragione R."/>
            <person name="Hildebrand F."/>
            <person name="Pallen M.J."/>
        </authorList>
    </citation>
    <scope>NUCLEOTIDE SEQUENCE</scope>
    <source>
        <strain evidence="2">5933</strain>
    </source>
</reference>
<feature type="signal peptide" evidence="1">
    <location>
        <begin position="1"/>
        <end position="19"/>
    </location>
</feature>
<dbReference type="AlphaFoldDB" id="A0A9D2Q5B1"/>
<evidence type="ECO:0000313" key="2">
    <source>
        <dbReference type="EMBL" id="HJC73147.1"/>
    </source>
</evidence>
<evidence type="ECO:0000313" key="3">
    <source>
        <dbReference type="Proteomes" id="UP000823918"/>
    </source>
</evidence>